<accession>A0A4Q2R8M3</accession>
<reference evidence="1 2" key="1">
    <citation type="submission" date="2018-09" db="EMBL/GenBank/DDBJ databases">
        <authorList>
            <person name="Grouzdev D.S."/>
            <person name="Krutkina M.S."/>
        </authorList>
    </citation>
    <scope>NUCLEOTIDE SEQUENCE [LARGE SCALE GENOMIC DNA]</scope>
    <source>
        <strain evidence="1 2">RmlP001</strain>
    </source>
</reference>
<dbReference type="EMBL" id="QYBC01000015">
    <property type="protein sequence ID" value="RYB03216.1"/>
    <property type="molecule type" value="Genomic_DNA"/>
</dbReference>
<dbReference type="RefSeq" id="WP_129220505.1">
    <property type="nucleotide sequence ID" value="NZ_QYBC01000015.1"/>
</dbReference>
<name>A0A4Q2R8M3_9HYPH</name>
<evidence type="ECO:0000313" key="1">
    <source>
        <dbReference type="EMBL" id="RYB03216.1"/>
    </source>
</evidence>
<reference evidence="1 2" key="2">
    <citation type="submission" date="2019-02" db="EMBL/GenBank/DDBJ databases">
        <title>'Lichenibacterium ramalinii' gen. nov. sp. nov., 'Lichenibacterium minor' gen. nov. sp. nov.</title>
        <authorList>
            <person name="Pankratov T."/>
        </authorList>
    </citation>
    <scope>NUCLEOTIDE SEQUENCE [LARGE SCALE GENOMIC DNA]</scope>
    <source>
        <strain evidence="1 2">RmlP001</strain>
    </source>
</reference>
<keyword evidence="2" id="KW-1185">Reference proteome</keyword>
<comment type="caution">
    <text evidence="1">The sequence shown here is derived from an EMBL/GenBank/DDBJ whole genome shotgun (WGS) entry which is preliminary data.</text>
</comment>
<sequence length="77" mass="8358">MALDIKRVGADSIQVENATGHWLLFTLDDLRSHSALLRADMIEGSPPLPEREAELFVWAAFAAARGYAAEHGLIASP</sequence>
<evidence type="ECO:0000313" key="2">
    <source>
        <dbReference type="Proteomes" id="UP000289411"/>
    </source>
</evidence>
<proteinExistence type="predicted"/>
<gene>
    <name evidence="1" type="ORF">D3272_17485</name>
</gene>
<dbReference type="AlphaFoldDB" id="A0A4Q2R8M3"/>
<dbReference type="Proteomes" id="UP000289411">
    <property type="component" value="Unassembled WGS sequence"/>
</dbReference>
<dbReference type="OrthoDB" id="9860655at2"/>
<organism evidence="1 2">
    <name type="scientific">Lichenibacterium ramalinae</name>
    <dbReference type="NCBI Taxonomy" id="2316527"/>
    <lineage>
        <taxon>Bacteria</taxon>
        <taxon>Pseudomonadati</taxon>
        <taxon>Pseudomonadota</taxon>
        <taxon>Alphaproteobacteria</taxon>
        <taxon>Hyphomicrobiales</taxon>
        <taxon>Lichenihabitantaceae</taxon>
        <taxon>Lichenibacterium</taxon>
    </lineage>
</organism>
<protein>
    <submittedName>
        <fullName evidence="1">Uncharacterized protein</fullName>
    </submittedName>
</protein>